<feature type="domain" description="Novel STAND NTPase 3" evidence="1">
    <location>
        <begin position="188"/>
        <end position="317"/>
    </location>
</feature>
<dbReference type="Proteomes" id="UP001597526">
    <property type="component" value="Unassembled WGS sequence"/>
</dbReference>
<evidence type="ECO:0000313" key="3">
    <source>
        <dbReference type="Proteomes" id="UP001597526"/>
    </source>
</evidence>
<sequence>MITKIEAALKECNGDVFANLSRQYLVYRYSHVFPTGFVLGKEKSKIGTPDNFIPIDDYFIYNEITTKADNVISKLKADIKHCFEQTDVPKNKIIKIILICNSVIDSSNYNVLKEHLSTYSKEAKLEVLSLKNFANQIFKNYPSLARKLGLPIDSWQILEMPEFIEEYQKSKFATTLSNKFYNREMELSEGLESLNTEDFILLTGAAGTGKTKFAIELVRSFLTQHEHYNPKVIRANGVLNLWDDLQTFLLPDVDYIILVDDANRLKSNLDYLINFKNKRTGAGQLKIILTIRNYVLHEIEHLLDKPKTLYFKAFQREELKKILQSKDFNINDHWADKIWEISKGNPRLAIMAAEAGKNGELEKLNNPAQILHEYFSSVRETVDKFEDGELLKVMGVLALFRTIDFSNVDQIKEIEHYFGIDGEKLQIHLKTLFKIEIADELFNAYKIADQILGEYLIFLIFLKEKTIPFTKLLEIYFHKDAGFGLGWIMIQQINNFNFQEVFSLVQNDIKEAWKNRGSNRIALPFIKDFYYFIPIETLSFISEVIEKDPKIDYSGFSLEIWNKNHLNSYGDNQIDLLLKFQNLKKEHFRLSLNVLFEYCIRTEQRFQKFLKACVQGLVMSKNSFYNDYSTQTELFSFLFKKLKDNEVFISKIILFIAPSFLKDTFRATTNYGKEISIGTYAVVLSDEQIKLRNNLWEFIFSKYSNDSLKSNVQTCILEYTQNFSYHERNEDIILHDRDLILTFFDNELDKDGFVDNVLIEKYIGKLQWLGLKVDNGLLKTLNNSAFVLYNTIADGSFSRKEIYLEYDKYEKYLNNKFKALLRGWELENLTGIFNDYSIIFDNRDFVSNDFYKVTESVSKLLVFMGNRDFDQFLILYQKFVRSKYDSNIPRKFFTKLRMGFEKVEKFRAILNSREFIYDLPTLHVNISNTNLRRKDFDHFLTYLGSNRIKNFWFITKLLQRFETYFTEVDDVIVNVLNTISKRAEKSTVYIPKEFFEYIYSNYPETYRSEFETICDLYLKIDSYERHFDYSLEVLKSILEIEPDFIVKLMDSHFDKLHYLSHSALLENDFRKLWAMEKHSEVFTLILNYTNKFHRTSDSPDAIAKIFQPDDVLQLAFLKDYLNKNADESSIFTVFNIVVSIFRNNRFEFLDLILDKGIDVETFRKLDFVVSSITYSGSIIPRYQGRIEELKGYGDHLKAKGDMKLLPYIQIIDDHVNYYERSIEIARKREFLSDWGI</sequence>
<comment type="caution">
    <text evidence="2">The sequence shown here is derived from an EMBL/GenBank/DDBJ whole genome shotgun (WGS) entry which is preliminary data.</text>
</comment>
<dbReference type="EMBL" id="JBHULB010000077">
    <property type="protein sequence ID" value="MFD2588324.1"/>
    <property type="molecule type" value="Genomic_DNA"/>
</dbReference>
<keyword evidence="3" id="KW-1185">Reference proteome</keyword>
<accession>A0ABW5N2P5</accession>
<dbReference type="RefSeq" id="WP_377767855.1">
    <property type="nucleotide sequence ID" value="NZ_JBHULB010000077.1"/>
</dbReference>
<protein>
    <recommendedName>
        <fullName evidence="1">Novel STAND NTPase 3 domain-containing protein</fullName>
    </recommendedName>
</protein>
<gene>
    <name evidence="2" type="ORF">ACFSQJ_15400</name>
</gene>
<dbReference type="InterPro" id="IPR049050">
    <property type="entry name" value="nSTAND3"/>
</dbReference>
<evidence type="ECO:0000313" key="2">
    <source>
        <dbReference type="EMBL" id="MFD2588324.1"/>
    </source>
</evidence>
<dbReference type="SUPFAM" id="SSF52540">
    <property type="entry name" value="P-loop containing nucleoside triphosphate hydrolases"/>
    <property type="match status" value="1"/>
</dbReference>
<name>A0ABW5N2P5_9FLAO</name>
<reference evidence="3" key="1">
    <citation type="journal article" date="2019" name="Int. J. Syst. Evol. Microbiol.">
        <title>The Global Catalogue of Microorganisms (GCM) 10K type strain sequencing project: providing services to taxonomists for standard genome sequencing and annotation.</title>
        <authorList>
            <consortium name="The Broad Institute Genomics Platform"/>
            <consortium name="The Broad Institute Genome Sequencing Center for Infectious Disease"/>
            <person name="Wu L."/>
            <person name="Ma J."/>
        </authorList>
    </citation>
    <scope>NUCLEOTIDE SEQUENCE [LARGE SCALE GENOMIC DNA]</scope>
    <source>
        <strain evidence="3">KCTC 52368</strain>
    </source>
</reference>
<dbReference type="Pfam" id="PF20720">
    <property type="entry name" value="nSTAND3"/>
    <property type="match status" value="1"/>
</dbReference>
<dbReference type="InterPro" id="IPR027417">
    <property type="entry name" value="P-loop_NTPase"/>
</dbReference>
<proteinExistence type="predicted"/>
<evidence type="ECO:0000259" key="1">
    <source>
        <dbReference type="Pfam" id="PF20720"/>
    </source>
</evidence>
<organism evidence="2 3">
    <name type="scientific">Croceitalea marina</name>
    <dbReference type="NCBI Taxonomy" id="1775166"/>
    <lineage>
        <taxon>Bacteria</taxon>
        <taxon>Pseudomonadati</taxon>
        <taxon>Bacteroidota</taxon>
        <taxon>Flavobacteriia</taxon>
        <taxon>Flavobacteriales</taxon>
        <taxon>Flavobacteriaceae</taxon>
        <taxon>Croceitalea</taxon>
    </lineage>
</organism>